<proteinExistence type="predicted"/>
<gene>
    <name evidence="2 4" type="ORF">LOAG_04303</name>
</gene>
<organism evidence="3 4">
    <name type="scientific">Loa loa</name>
    <name type="common">Eye worm</name>
    <name type="synonym">Filaria loa</name>
    <dbReference type="NCBI Taxonomy" id="7209"/>
    <lineage>
        <taxon>Eukaryota</taxon>
        <taxon>Metazoa</taxon>
        <taxon>Ecdysozoa</taxon>
        <taxon>Nematoda</taxon>
        <taxon>Chromadorea</taxon>
        <taxon>Rhabditida</taxon>
        <taxon>Spirurina</taxon>
        <taxon>Spiruromorpha</taxon>
        <taxon>Filarioidea</taxon>
        <taxon>Onchocercidae</taxon>
        <taxon>Loa</taxon>
    </lineage>
</organism>
<sequence length="302" mass="34481">MILLILRSALVGLILQYPQITISQKLNTSRVTPLASLHTDDQETCCGQCALQLMDDLIRSIGKSKTSNLINLNYNNFLFAMSNATLLQHFCKEFHQFEYCCSMCIPSYSREILMGYSQIINHICVQNFKDIKENFGCLAGLDSEIRPLCMRTCTPHQEAFHSIARNFQHFILNSDVTILENYLNESCEHVLCSLHCDVPLITHNCGYKVVEKVIALTRRSFKSMKKMSLDTAVVNRWPQACAEIITYRIPGQNSTVMQQTNLGITIQPQQMKQIKTNGQRSQKLIKLMSSLLLLLLIYFTLE</sequence>
<reference evidence="4" key="2">
    <citation type="submission" date="2016-11" db="UniProtKB">
        <authorList>
            <consortium name="WormBaseParasite"/>
        </authorList>
    </citation>
    <scope>IDENTIFICATION</scope>
</reference>
<feature type="chain" id="PRO_5010235289" evidence="1">
    <location>
        <begin position="24"/>
        <end position="302"/>
    </location>
</feature>
<dbReference type="PANTHER" id="PTHR36944:SF1">
    <property type="entry name" value="CPG4 DOMAIN-CONTAINING PROTEIN"/>
    <property type="match status" value="1"/>
</dbReference>
<dbReference type="eggNOG" id="ENOG502S4VM">
    <property type="taxonomic scope" value="Eukaryota"/>
</dbReference>
<dbReference type="OrthoDB" id="5829851at2759"/>
<reference evidence="2 3" key="1">
    <citation type="submission" date="2012-04" db="EMBL/GenBank/DDBJ databases">
        <title>The Genome Sequence of Loa loa.</title>
        <authorList>
            <consortium name="The Broad Institute Genome Sequencing Platform"/>
            <consortium name="Broad Institute Genome Sequencing Center for Infectious Disease"/>
            <person name="Nutman T.B."/>
            <person name="Fink D.L."/>
            <person name="Russ C."/>
            <person name="Young S."/>
            <person name="Zeng Q."/>
            <person name="Gargeya S."/>
            <person name="Alvarado L."/>
            <person name="Berlin A."/>
            <person name="Chapman S.B."/>
            <person name="Chen Z."/>
            <person name="Freedman E."/>
            <person name="Gellesch M."/>
            <person name="Goldberg J."/>
            <person name="Griggs A."/>
            <person name="Gujja S."/>
            <person name="Heilman E.R."/>
            <person name="Heiman D."/>
            <person name="Howarth C."/>
            <person name="Mehta T."/>
            <person name="Neiman D."/>
            <person name="Pearson M."/>
            <person name="Roberts A."/>
            <person name="Saif S."/>
            <person name="Shea T."/>
            <person name="Shenoy N."/>
            <person name="Sisk P."/>
            <person name="Stolte C."/>
            <person name="Sykes S."/>
            <person name="White J."/>
            <person name="Yandava C."/>
            <person name="Haas B."/>
            <person name="Henn M.R."/>
            <person name="Nusbaum C."/>
            <person name="Birren B."/>
        </authorList>
    </citation>
    <scope>NUCLEOTIDE SEQUENCE [LARGE SCALE GENOMIC DNA]</scope>
</reference>
<keyword evidence="1" id="KW-0732">Signal</keyword>
<accession>A0A1I7VR96</accession>
<dbReference type="OMA" id="HYCVYNF"/>
<dbReference type="PANTHER" id="PTHR36944">
    <property type="entry name" value="PROTEIN CBG02791-RELATED"/>
    <property type="match status" value="1"/>
</dbReference>
<evidence type="ECO:0000256" key="1">
    <source>
        <dbReference type="SAM" id="SignalP"/>
    </source>
</evidence>
<dbReference type="GeneID" id="9941706"/>
<dbReference type="RefSeq" id="XP_003139888.1">
    <property type="nucleotide sequence ID" value="XM_003139840.2"/>
</dbReference>
<accession>A0A1S0U374</accession>
<keyword evidence="3" id="KW-1185">Reference proteome</keyword>
<dbReference type="CTD" id="9941706"/>
<evidence type="ECO:0000313" key="2">
    <source>
        <dbReference type="EMBL" id="EFO24181.1"/>
    </source>
</evidence>
<name>A0A1I7VR96_LOALO</name>
<feature type="signal peptide" evidence="1">
    <location>
        <begin position="1"/>
        <end position="23"/>
    </location>
</feature>
<dbReference type="Proteomes" id="UP000095285">
    <property type="component" value="Unassembled WGS sequence"/>
</dbReference>
<protein>
    <submittedName>
        <fullName evidence="4">CPG4 domain-containing protein</fullName>
    </submittedName>
</protein>
<dbReference type="AlphaFoldDB" id="A0A1I7VR96"/>
<dbReference type="EMBL" id="JH712073">
    <property type="protein sequence ID" value="EFO24181.1"/>
    <property type="molecule type" value="Genomic_DNA"/>
</dbReference>
<dbReference type="WBParaSite" id="EN70_5347">
    <property type="protein sequence ID" value="EN70_5347"/>
    <property type="gene ID" value="EN70_5347"/>
</dbReference>
<evidence type="ECO:0000313" key="3">
    <source>
        <dbReference type="Proteomes" id="UP000095285"/>
    </source>
</evidence>
<evidence type="ECO:0000313" key="4">
    <source>
        <dbReference type="WBParaSite" id="EN70_5347"/>
    </source>
</evidence>
<dbReference type="KEGG" id="loa:LOAG_04303"/>
<dbReference type="FunCoup" id="A0A1I7VR96">
    <property type="interactions" value="127"/>
</dbReference>